<reference evidence="8" key="1">
    <citation type="journal article" date="2017" name="Sci. Rep.">
        <title>Determination of the Genome and Primary Transcriptome of Syngas Fermenting Eubacterium limosum ATCC 8486.</title>
        <authorList>
            <person name="Song Y."/>
            <person name="Shin J."/>
            <person name="Jeong Y."/>
            <person name="Jin S."/>
            <person name="Lee J.K."/>
            <person name="Kim D.R."/>
            <person name="Kim S.C."/>
            <person name="Cho S."/>
            <person name="Cho B.K."/>
        </authorList>
    </citation>
    <scope>NUCLEOTIDE SEQUENCE [LARGE SCALE GENOMIC DNA]</scope>
    <source>
        <strain evidence="8">ATCC 8486</strain>
    </source>
</reference>
<dbReference type="NCBIfam" id="TIGR02937">
    <property type="entry name" value="sigma70-ECF"/>
    <property type="match status" value="1"/>
</dbReference>
<dbReference type="InterPro" id="IPR014284">
    <property type="entry name" value="RNA_pol_sigma-70_dom"/>
</dbReference>
<evidence type="ECO:0000313" key="7">
    <source>
        <dbReference type="EMBL" id="ARD66679.1"/>
    </source>
</evidence>
<dbReference type="Pfam" id="PF04545">
    <property type="entry name" value="Sigma70_r4"/>
    <property type="match status" value="1"/>
</dbReference>
<dbReference type="GO" id="GO:0016987">
    <property type="term" value="F:sigma factor activity"/>
    <property type="evidence" value="ECO:0007669"/>
    <property type="project" value="UniProtKB-KW"/>
</dbReference>
<dbReference type="Gene3D" id="1.10.1740.10">
    <property type="match status" value="1"/>
</dbReference>
<proteinExistence type="inferred from homology"/>
<comment type="similarity">
    <text evidence="1">Belongs to the sigma-70 factor family. ECF subfamily.</text>
</comment>
<evidence type="ECO:0000256" key="5">
    <source>
        <dbReference type="ARBA" id="ARBA00023163"/>
    </source>
</evidence>
<dbReference type="GO" id="GO:0006352">
    <property type="term" value="P:DNA-templated transcription initiation"/>
    <property type="evidence" value="ECO:0007669"/>
    <property type="project" value="InterPro"/>
</dbReference>
<organism evidence="7 8">
    <name type="scientific">Eubacterium limosum</name>
    <dbReference type="NCBI Taxonomy" id="1736"/>
    <lineage>
        <taxon>Bacteria</taxon>
        <taxon>Bacillati</taxon>
        <taxon>Bacillota</taxon>
        <taxon>Clostridia</taxon>
        <taxon>Eubacteriales</taxon>
        <taxon>Eubacteriaceae</taxon>
        <taxon>Eubacterium</taxon>
    </lineage>
</organism>
<dbReference type="PANTHER" id="PTHR43133:SF8">
    <property type="entry name" value="RNA POLYMERASE SIGMA FACTOR HI_1459-RELATED"/>
    <property type="match status" value="1"/>
</dbReference>
<accession>A0AAC9QVD4</accession>
<keyword evidence="4" id="KW-0238">DNA-binding</keyword>
<dbReference type="PANTHER" id="PTHR43133">
    <property type="entry name" value="RNA POLYMERASE ECF-TYPE SIGMA FACTO"/>
    <property type="match status" value="1"/>
</dbReference>
<dbReference type="Gene3D" id="1.20.140.160">
    <property type="match status" value="1"/>
</dbReference>
<keyword evidence="3" id="KW-0731">Sigma factor</keyword>
<sequence>MTYDEIDTLAHQAKAGDKTAAELLLSLLRPLVLSAAKSSQAPDEPFEDALQDIYLAFLTGVRRFEGPWGFTAFIKEHLRLYRCQKQEGRYDRSVRPGVSLDQPEGEAGARFLEIPDPAARTEADYLAAERYARLSQACGSLTRAEKEILQARYHKGQTLRQIAARRGCSHMAVDRCLKRALKKLRALMTE</sequence>
<keyword evidence="2" id="KW-0805">Transcription regulation</keyword>
<dbReference type="CDD" id="cd06171">
    <property type="entry name" value="Sigma70_r4"/>
    <property type="match status" value="1"/>
</dbReference>
<dbReference type="KEGG" id="elim:B2M23_14585"/>
<dbReference type="InterPro" id="IPR013324">
    <property type="entry name" value="RNA_pol_sigma_r3/r4-like"/>
</dbReference>
<evidence type="ECO:0000313" key="8">
    <source>
        <dbReference type="Proteomes" id="UP000192391"/>
    </source>
</evidence>
<dbReference type="GO" id="GO:0003677">
    <property type="term" value="F:DNA binding"/>
    <property type="evidence" value="ECO:0007669"/>
    <property type="project" value="UniProtKB-KW"/>
</dbReference>
<dbReference type="SUPFAM" id="SSF88659">
    <property type="entry name" value="Sigma3 and sigma4 domains of RNA polymerase sigma factors"/>
    <property type="match status" value="1"/>
</dbReference>
<evidence type="ECO:0000256" key="1">
    <source>
        <dbReference type="ARBA" id="ARBA00010641"/>
    </source>
</evidence>
<dbReference type="Proteomes" id="UP000192391">
    <property type="component" value="Chromosome"/>
</dbReference>
<dbReference type="EMBL" id="CP019962">
    <property type="protein sequence ID" value="ARD66679.1"/>
    <property type="molecule type" value="Genomic_DNA"/>
</dbReference>
<evidence type="ECO:0000259" key="6">
    <source>
        <dbReference type="Pfam" id="PF04545"/>
    </source>
</evidence>
<evidence type="ECO:0000256" key="4">
    <source>
        <dbReference type="ARBA" id="ARBA00023125"/>
    </source>
</evidence>
<dbReference type="AlphaFoldDB" id="A0AAC9QVD4"/>
<name>A0AAC9QVD4_EUBLI</name>
<gene>
    <name evidence="7" type="ORF">B2M23_14585</name>
</gene>
<keyword evidence="5" id="KW-0804">Transcription</keyword>
<feature type="domain" description="RNA polymerase sigma-70 region 4" evidence="6">
    <location>
        <begin position="140"/>
        <end position="186"/>
    </location>
</feature>
<dbReference type="InterPro" id="IPR039425">
    <property type="entry name" value="RNA_pol_sigma-70-like"/>
</dbReference>
<dbReference type="InterPro" id="IPR013325">
    <property type="entry name" value="RNA_pol_sigma_r2"/>
</dbReference>
<protein>
    <recommendedName>
        <fullName evidence="6">RNA polymerase sigma-70 region 4 domain-containing protein</fullName>
    </recommendedName>
</protein>
<evidence type="ECO:0000256" key="3">
    <source>
        <dbReference type="ARBA" id="ARBA00023082"/>
    </source>
</evidence>
<evidence type="ECO:0000256" key="2">
    <source>
        <dbReference type="ARBA" id="ARBA00023015"/>
    </source>
</evidence>
<dbReference type="SUPFAM" id="SSF88946">
    <property type="entry name" value="Sigma2 domain of RNA polymerase sigma factors"/>
    <property type="match status" value="1"/>
</dbReference>
<dbReference type="InterPro" id="IPR007630">
    <property type="entry name" value="RNA_pol_sigma70_r4"/>
</dbReference>
<dbReference type="RefSeq" id="WP_038354204.1">
    <property type="nucleotide sequence ID" value="NZ_CP019962.1"/>
</dbReference>